<evidence type="ECO:0000313" key="4">
    <source>
        <dbReference type="Proteomes" id="UP000027456"/>
    </source>
</evidence>
<comment type="similarity">
    <text evidence="1">Belongs to the actin family.</text>
</comment>
<dbReference type="PANTHER" id="PTHR11937">
    <property type="entry name" value="ACTIN"/>
    <property type="match status" value="1"/>
</dbReference>
<dbReference type="SMART" id="SM00268">
    <property type="entry name" value="ACTIN"/>
    <property type="match status" value="1"/>
</dbReference>
<dbReference type="AlphaFoldDB" id="A0A074SDA9"/>
<dbReference type="OrthoDB" id="74201at2759"/>
<comment type="caution">
    <text evidence="3">The sequence shown here is derived from an EMBL/GenBank/DDBJ whole genome shotgun (WGS) entry which is preliminary data.</text>
</comment>
<dbReference type="Pfam" id="PF00022">
    <property type="entry name" value="Actin"/>
    <property type="match status" value="1"/>
</dbReference>
<dbReference type="Gene3D" id="3.30.420.40">
    <property type="match status" value="3"/>
</dbReference>
<reference evidence="3 4" key="1">
    <citation type="submission" date="2013-12" db="EMBL/GenBank/DDBJ databases">
        <authorList>
            <person name="Cubeta M."/>
            <person name="Pakala S."/>
            <person name="Fedorova N."/>
            <person name="Thomas E."/>
            <person name="Dean R."/>
            <person name="Jabaji S."/>
            <person name="Neate S."/>
            <person name="Toda T."/>
            <person name="Tavantzis S."/>
            <person name="Vilgalys R."/>
            <person name="Bharathan N."/>
            <person name="Pakala S."/>
            <person name="Losada L.S."/>
            <person name="Zafar N."/>
            <person name="Nierman W."/>
        </authorList>
    </citation>
    <scope>NUCLEOTIDE SEQUENCE [LARGE SCALE GENOMIC DNA]</scope>
    <source>
        <strain evidence="3 4">123E</strain>
    </source>
</reference>
<dbReference type="STRING" id="1423351.A0A074SDA9"/>
<name>A0A074SDA9_9AGAM</name>
<organism evidence="3 4">
    <name type="scientific">Rhizoctonia solani 123E</name>
    <dbReference type="NCBI Taxonomy" id="1423351"/>
    <lineage>
        <taxon>Eukaryota</taxon>
        <taxon>Fungi</taxon>
        <taxon>Dikarya</taxon>
        <taxon>Basidiomycota</taxon>
        <taxon>Agaricomycotina</taxon>
        <taxon>Agaricomycetes</taxon>
        <taxon>Cantharellales</taxon>
        <taxon>Ceratobasidiaceae</taxon>
        <taxon>Rhizoctonia</taxon>
    </lineage>
</organism>
<keyword evidence="4" id="KW-1185">Reference proteome</keyword>
<proteinExistence type="inferred from homology"/>
<feature type="region of interest" description="Disordered" evidence="2">
    <location>
        <begin position="41"/>
        <end position="64"/>
    </location>
</feature>
<accession>A0A074SDA9</accession>
<protein>
    <submittedName>
        <fullName evidence="3">Actin-like protein</fullName>
    </submittedName>
</protein>
<dbReference type="Proteomes" id="UP000027456">
    <property type="component" value="Unassembled WGS sequence"/>
</dbReference>
<dbReference type="CDD" id="cd10208">
    <property type="entry name" value="ASKHA_NBD_ScArp9-like"/>
    <property type="match status" value="1"/>
</dbReference>
<dbReference type="InterPro" id="IPR043129">
    <property type="entry name" value="ATPase_NBD"/>
</dbReference>
<gene>
    <name evidence="3" type="ORF">V565_012750</name>
</gene>
<dbReference type="EMBL" id="AZST01000018">
    <property type="protein sequence ID" value="KEP54803.1"/>
    <property type="molecule type" value="Genomic_DNA"/>
</dbReference>
<dbReference type="InterPro" id="IPR004000">
    <property type="entry name" value="Actin"/>
</dbReference>
<dbReference type="SUPFAM" id="SSF53067">
    <property type="entry name" value="Actin-like ATPase domain"/>
    <property type="match status" value="2"/>
</dbReference>
<feature type="compositionally biased region" description="Basic and acidic residues" evidence="2">
    <location>
        <begin position="48"/>
        <end position="60"/>
    </location>
</feature>
<dbReference type="HOGENOM" id="CLU_030206_0_0_1"/>
<evidence type="ECO:0000313" key="3">
    <source>
        <dbReference type="EMBL" id="KEP54803.1"/>
    </source>
</evidence>
<evidence type="ECO:0000256" key="1">
    <source>
        <dbReference type="RuleBase" id="RU000487"/>
    </source>
</evidence>
<evidence type="ECO:0000256" key="2">
    <source>
        <dbReference type="SAM" id="MobiDB-lite"/>
    </source>
</evidence>
<sequence>MSFRESIVVIIDTGRSTIKAGQGLSELLKTPTVNIPARVARRKNAAAPKEENTAEGEGSKPLRPSSYLVGPQIDEALANGEELDIFWPFEDKDKAGAVSDWTQAEALWKYVLFTGLKIRRTQNESPVLLGIPSTVGRDGYAKVAQIFFERFNVSALSVIERPLLQIYAANAVSGIVVDIHNNSTDITPIYDSAIQTQASVVTPLGVRHCEEYLAHLLATNSALVTALAPQPDMHSTLLRLAQHLWQGGHIKVPLAGDVAPPEDEDEGITNIAAVVVAGREKAVVEANNRKKNTKNSTAAERAREAEIAAMDLLTIEFEGKQITVGKDRHRFCEPLFDPTVLRNVKSVQEDLKDPKSVYGLQEWVNYSASLVEFVWRYAMYESIFVTGELSALDKSLAYGLHSRLLPYVLKAEEATNDSQPKTVRSIRVPEYFAEYREKGDGLAAFLGGSIVAKLTFCDSSARNYVSKNDYSSRGPAALLDYMV</sequence>